<reference evidence="3 4" key="1">
    <citation type="journal article" date="2014" name="Genome Biol. Evol.">
        <title>The secreted proteins of Achlya hypogyna and Thraustotheca clavata identify the ancestral oomycete secretome and reveal gene acquisitions by horizontal gene transfer.</title>
        <authorList>
            <person name="Misner I."/>
            <person name="Blouin N."/>
            <person name="Leonard G."/>
            <person name="Richards T.A."/>
            <person name="Lane C.E."/>
        </authorList>
    </citation>
    <scope>NUCLEOTIDE SEQUENCE [LARGE SCALE GENOMIC DNA]</scope>
    <source>
        <strain evidence="3 4">ATCC 48635</strain>
    </source>
</reference>
<dbReference type="EMBL" id="JNBR01001855">
    <property type="protein sequence ID" value="OQR84478.1"/>
    <property type="molecule type" value="Genomic_DNA"/>
</dbReference>
<feature type="compositionally biased region" description="Basic and acidic residues" evidence="1">
    <location>
        <begin position="131"/>
        <end position="152"/>
    </location>
</feature>
<dbReference type="AlphaFoldDB" id="A0A1V9YFJ0"/>
<dbReference type="InterPro" id="IPR009057">
    <property type="entry name" value="Homeodomain-like_sf"/>
</dbReference>
<dbReference type="OrthoDB" id="78635at2759"/>
<accession>A0A1V9YFJ0</accession>
<dbReference type="SUPFAM" id="SSF46689">
    <property type="entry name" value="Homeodomain-like"/>
    <property type="match status" value="1"/>
</dbReference>
<keyword evidence="4" id="KW-1185">Reference proteome</keyword>
<organism evidence="3 4">
    <name type="scientific">Achlya hypogyna</name>
    <name type="common">Oomycete</name>
    <name type="synonym">Protoachlya hypogyna</name>
    <dbReference type="NCBI Taxonomy" id="1202772"/>
    <lineage>
        <taxon>Eukaryota</taxon>
        <taxon>Sar</taxon>
        <taxon>Stramenopiles</taxon>
        <taxon>Oomycota</taxon>
        <taxon>Saprolegniomycetes</taxon>
        <taxon>Saprolegniales</taxon>
        <taxon>Achlyaceae</taxon>
        <taxon>Achlya</taxon>
    </lineage>
</organism>
<comment type="caution">
    <text evidence="3">The sequence shown here is derived from an EMBL/GenBank/DDBJ whole genome shotgun (WGS) entry which is preliminary data.</text>
</comment>
<evidence type="ECO:0000259" key="2">
    <source>
        <dbReference type="Pfam" id="PF00249"/>
    </source>
</evidence>
<evidence type="ECO:0000313" key="3">
    <source>
        <dbReference type="EMBL" id="OQR84478.1"/>
    </source>
</evidence>
<dbReference type="Pfam" id="PF00249">
    <property type="entry name" value="Myb_DNA-binding"/>
    <property type="match status" value="1"/>
</dbReference>
<dbReference type="InterPro" id="IPR001005">
    <property type="entry name" value="SANT/Myb"/>
</dbReference>
<feature type="region of interest" description="Disordered" evidence="1">
    <location>
        <begin position="131"/>
        <end position="168"/>
    </location>
</feature>
<protein>
    <recommendedName>
        <fullName evidence="2">Myb-like domain-containing protein</fullName>
    </recommendedName>
</protein>
<name>A0A1V9YFJ0_ACHHY</name>
<feature type="domain" description="Myb-like" evidence="2">
    <location>
        <begin position="316"/>
        <end position="359"/>
    </location>
</feature>
<evidence type="ECO:0000313" key="4">
    <source>
        <dbReference type="Proteomes" id="UP000243579"/>
    </source>
</evidence>
<sequence length="401" mass="44591">MLQDDEDPSTLCDVFAQMLQVNEDMVAAIAEHQNWADRDAYRSLETAHAYQRILHKNLIEMANFVDSLCGVFVNVDHAKSSGIPTQNLPDDVTLLKKRKAAADPSTLPSAEPSALLATIQATEHFRARRRTEKEFASSQLRIREQEMAKKPEAPPTPKAPTLLRPSPLPLPPPAPVVASKNRPVAAKEECLDCHRLGKAVTDCRALYKHTAPSWKSAPCPPPPLFAPFPVPMLPMYPPPFGRGAMLPPGMLFVPPTMAPSASKLSRLPKRMCEQCRAEHQSVYQCRTVLGHTAPEWKRQAKAAVDLEEPGARSYSRWTDKESHTFHELVEVHGYTDPVHLAPFIPTKDVKQIKSYLQRYNKQRSADERRRSPLCSSLAVASLAIAVKTSFAPKTRSPLLIA</sequence>
<proteinExistence type="predicted"/>
<dbReference type="Gene3D" id="1.10.10.60">
    <property type="entry name" value="Homeodomain-like"/>
    <property type="match status" value="1"/>
</dbReference>
<gene>
    <name evidence="3" type="ORF">ACHHYP_13328</name>
</gene>
<dbReference type="Proteomes" id="UP000243579">
    <property type="component" value="Unassembled WGS sequence"/>
</dbReference>
<dbReference type="CDD" id="cd00167">
    <property type="entry name" value="SANT"/>
    <property type="match status" value="1"/>
</dbReference>
<evidence type="ECO:0000256" key="1">
    <source>
        <dbReference type="SAM" id="MobiDB-lite"/>
    </source>
</evidence>